<dbReference type="GO" id="GO:0003677">
    <property type="term" value="F:DNA binding"/>
    <property type="evidence" value="ECO:0007669"/>
    <property type="project" value="InterPro"/>
</dbReference>
<dbReference type="PROSITE" id="PS50943">
    <property type="entry name" value="HTH_CROC1"/>
    <property type="match status" value="1"/>
</dbReference>
<feature type="domain" description="HTH cro/C1-type" evidence="1">
    <location>
        <begin position="1"/>
        <end position="31"/>
    </location>
</feature>
<dbReference type="SUPFAM" id="SSF47413">
    <property type="entry name" value="lambda repressor-like DNA-binding domains"/>
    <property type="match status" value="1"/>
</dbReference>
<evidence type="ECO:0000259" key="1">
    <source>
        <dbReference type="PROSITE" id="PS50943"/>
    </source>
</evidence>
<organism evidence="2 3">
    <name type="scientific">Leifsonia xyli subsp. xyli</name>
    <dbReference type="NCBI Taxonomy" id="59736"/>
    <lineage>
        <taxon>Bacteria</taxon>
        <taxon>Bacillati</taxon>
        <taxon>Actinomycetota</taxon>
        <taxon>Actinomycetes</taxon>
        <taxon>Micrococcales</taxon>
        <taxon>Microbacteriaceae</taxon>
        <taxon>Leifsonia</taxon>
    </lineage>
</organism>
<proteinExistence type="predicted"/>
<dbReference type="InterPro" id="IPR010982">
    <property type="entry name" value="Lambda_DNA-bd_dom_sf"/>
</dbReference>
<dbReference type="Pfam" id="PF13560">
    <property type="entry name" value="HTH_31"/>
    <property type="match status" value="1"/>
</dbReference>
<protein>
    <recommendedName>
        <fullName evidence="1">HTH cro/C1-type domain-containing protein</fullName>
    </recommendedName>
</protein>
<dbReference type="EMBL" id="LNZG01000046">
    <property type="protein sequence ID" value="ODA89496.1"/>
    <property type="molecule type" value="Genomic_DNA"/>
</dbReference>
<evidence type="ECO:0000313" key="3">
    <source>
        <dbReference type="Proteomes" id="UP000094426"/>
    </source>
</evidence>
<reference evidence="2 3" key="1">
    <citation type="submission" date="2015-11" db="EMBL/GenBank/DDBJ databases">
        <authorList>
            <person name="Zhang Y."/>
            <person name="Guo Z."/>
        </authorList>
    </citation>
    <scope>NUCLEOTIDE SEQUENCE [LARGE SCALE GENOMIC DNA]</scope>
    <source>
        <strain evidence="3">gdw1</strain>
    </source>
</reference>
<name>A0A1E2SI09_LEIXY</name>
<dbReference type="Gene3D" id="1.10.260.40">
    <property type="entry name" value="lambda repressor-like DNA-binding domains"/>
    <property type="match status" value="1"/>
</dbReference>
<dbReference type="Proteomes" id="UP000094426">
    <property type="component" value="Unassembled WGS sequence"/>
</dbReference>
<accession>A0A1E2SI09</accession>
<sequence>MRELAGLTLTEAASIIGRSVSYLSQVETGKALNVSEKYVANTIGALSAHIANSAPLKANNEKKPAA</sequence>
<comment type="caution">
    <text evidence="2">The sequence shown here is derived from an EMBL/GenBank/DDBJ whole genome shotgun (WGS) entry which is preliminary data.</text>
</comment>
<evidence type="ECO:0000313" key="2">
    <source>
        <dbReference type="EMBL" id="ODA89496.1"/>
    </source>
</evidence>
<gene>
    <name evidence="2" type="ORF">ATY41_05240</name>
</gene>
<dbReference type="InterPro" id="IPR001387">
    <property type="entry name" value="Cro/C1-type_HTH"/>
</dbReference>
<dbReference type="AlphaFoldDB" id="A0A1E2SI09"/>
<dbReference type="CDD" id="cd00093">
    <property type="entry name" value="HTH_XRE"/>
    <property type="match status" value="1"/>
</dbReference>